<keyword evidence="4" id="KW-1185">Reference proteome</keyword>
<evidence type="ECO:0000256" key="1">
    <source>
        <dbReference type="SAM" id="MobiDB-lite"/>
    </source>
</evidence>
<feature type="domain" description="DUF1540" evidence="2">
    <location>
        <begin position="89"/>
        <end position="128"/>
    </location>
</feature>
<dbReference type="RefSeq" id="WP_122014139.1">
    <property type="nucleotide sequence ID" value="NZ_CP033169.1"/>
</dbReference>
<proteinExistence type="predicted"/>
<gene>
    <name evidence="3" type="ORF">D2962_03340</name>
</gene>
<feature type="compositionally biased region" description="Basic and acidic residues" evidence="1">
    <location>
        <begin position="135"/>
        <end position="151"/>
    </location>
</feature>
<dbReference type="Pfam" id="PF07561">
    <property type="entry name" value="DUF1540"/>
    <property type="match status" value="2"/>
</dbReference>
<evidence type="ECO:0000259" key="2">
    <source>
        <dbReference type="Pfam" id="PF07561"/>
    </source>
</evidence>
<name>A0A3G2R2U8_9FIRM</name>
<sequence>MADNNPNPEVKCIVNTCTHWIPGNKCSAANIDILNEEVGKMSKTREQTECKTFAERRGLANMIGSADNVNWVGFAEELVGTGRQLNPTVTCVVDTCKYWHEGDLCNAEAIEVSGKNAKECQATDCATFEYNGKPSKNEKTQQAREKGEKFK</sequence>
<dbReference type="InterPro" id="IPR011437">
    <property type="entry name" value="DUF1540"/>
</dbReference>
<dbReference type="KEGG" id="bacg:D2962_03340"/>
<reference evidence="3 4" key="1">
    <citation type="submission" date="2018-10" db="EMBL/GenBank/DDBJ databases">
        <authorList>
            <person name="Zhang X."/>
        </authorList>
    </citation>
    <scope>NUCLEOTIDE SEQUENCE [LARGE SCALE GENOMIC DNA]</scope>
    <source>
        <strain evidence="3 4">SK-G1</strain>
    </source>
</reference>
<protein>
    <submittedName>
        <fullName evidence="3">DUF1540 domain-containing protein</fullName>
    </submittedName>
</protein>
<evidence type="ECO:0000313" key="3">
    <source>
        <dbReference type="EMBL" id="AYO29770.1"/>
    </source>
</evidence>
<accession>A0A3G2R2U8</accession>
<dbReference type="Proteomes" id="UP000280960">
    <property type="component" value="Chromosome"/>
</dbReference>
<dbReference type="EMBL" id="CP033169">
    <property type="protein sequence ID" value="AYO29770.1"/>
    <property type="molecule type" value="Genomic_DNA"/>
</dbReference>
<organism evidence="3 4">
    <name type="scientific">Biomaibacter acetigenes</name>
    <dbReference type="NCBI Taxonomy" id="2316383"/>
    <lineage>
        <taxon>Bacteria</taxon>
        <taxon>Bacillati</taxon>
        <taxon>Bacillota</taxon>
        <taxon>Clostridia</taxon>
        <taxon>Thermosediminibacterales</taxon>
        <taxon>Tepidanaerobacteraceae</taxon>
        <taxon>Biomaibacter</taxon>
    </lineage>
</organism>
<feature type="domain" description="DUF1540" evidence="2">
    <location>
        <begin position="10"/>
        <end position="53"/>
    </location>
</feature>
<dbReference type="AlphaFoldDB" id="A0A3G2R2U8"/>
<feature type="region of interest" description="Disordered" evidence="1">
    <location>
        <begin position="130"/>
        <end position="151"/>
    </location>
</feature>
<evidence type="ECO:0000313" key="4">
    <source>
        <dbReference type="Proteomes" id="UP000280960"/>
    </source>
</evidence>